<dbReference type="CDD" id="cd02932">
    <property type="entry name" value="OYE_YqiM_FMN"/>
    <property type="match status" value="1"/>
</dbReference>
<dbReference type="GO" id="GO:0050661">
    <property type="term" value="F:NADP binding"/>
    <property type="evidence" value="ECO:0007669"/>
    <property type="project" value="InterPro"/>
</dbReference>
<proteinExistence type="predicted"/>
<dbReference type="SUPFAM" id="SSF51395">
    <property type="entry name" value="FMN-linked oxidoreductases"/>
    <property type="match status" value="1"/>
</dbReference>
<dbReference type="InterPro" id="IPR013785">
    <property type="entry name" value="Aldolase_TIM"/>
</dbReference>
<dbReference type="Pfam" id="PF00724">
    <property type="entry name" value="Oxidored_FMN"/>
    <property type="match status" value="1"/>
</dbReference>
<dbReference type="InterPro" id="IPR044152">
    <property type="entry name" value="YqjM-like"/>
</dbReference>
<name>A0A6J6D7V6_9ZZZZ</name>
<feature type="domain" description="NADH:flavin oxidoreductase/NADH oxidase N-terminal" evidence="6">
    <location>
        <begin position="3"/>
        <end position="340"/>
    </location>
</feature>
<evidence type="ECO:0000256" key="3">
    <source>
        <dbReference type="ARBA" id="ARBA00022643"/>
    </source>
</evidence>
<organism evidence="7">
    <name type="scientific">freshwater metagenome</name>
    <dbReference type="NCBI Taxonomy" id="449393"/>
    <lineage>
        <taxon>unclassified sequences</taxon>
        <taxon>metagenomes</taxon>
        <taxon>ecological metagenomes</taxon>
    </lineage>
</organism>
<dbReference type="Gene3D" id="3.20.20.70">
    <property type="entry name" value="Aldolase class I"/>
    <property type="match status" value="1"/>
</dbReference>
<dbReference type="EMBL" id="CAEZTB010000117">
    <property type="protein sequence ID" value="CAB4559375.1"/>
    <property type="molecule type" value="Genomic_DNA"/>
</dbReference>
<accession>A0A6J6D7V6</accession>
<keyword evidence="2" id="KW-0285">Flavoprotein</keyword>
<protein>
    <submittedName>
        <fullName evidence="7">Unannotated protein</fullName>
    </submittedName>
</protein>
<evidence type="ECO:0000313" key="7">
    <source>
        <dbReference type="EMBL" id="CAB4559375.1"/>
    </source>
</evidence>
<dbReference type="InterPro" id="IPR001155">
    <property type="entry name" value="OxRdtase_FMN_N"/>
</dbReference>
<gene>
    <name evidence="7" type="ORF">UFOPK1581_00692</name>
</gene>
<comment type="cofactor">
    <cofactor evidence="1">
        <name>FMN</name>
        <dbReference type="ChEBI" id="CHEBI:58210"/>
    </cofactor>
</comment>
<dbReference type="PANTHER" id="PTHR43303">
    <property type="entry name" value="NADPH DEHYDROGENASE C23G7.10C-RELATED"/>
    <property type="match status" value="1"/>
</dbReference>
<evidence type="ECO:0000259" key="6">
    <source>
        <dbReference type="Pfam" id="PF00724"/>
    </source>
</evidence>
<keyword evidence="5" id="KW-0560">Oxidoreductase</keyword>
<sequence length="359" mass="38945">MPKLFESIQLRDLVVKNRIWISPMCQYSCENQDGVPGSWQEVHLASRAIGGAGLIIVEASAVSPEGRITPWCAGIWNDEQAQAWKKIVKLSHSHGAKMAMQLAHAGRKGSAHYEASGVGSVPETQGGWETVSSTNQAFDNYAAPRKLSLAEINDLVEAFGKAAKRSVEAGFDAIEIHGAHGYLLHQFLSPLSNDREDQYGGSLENRARMLMEVIASVRKSVPETMPVFLRLSATDYAEGGWDQEQTATVSGWASEAGVDLIDVSSGGLITGVKIPSGPGYQVPFAEYVADRISEPVSAVGQITDPHQAEQILQSGKVDVILIARASLRDPYWPLRAAAELGAEVQWPVQYNRGKWPLKA</sequence>
<dbReference type="GO" id="GO:0003959">
    <property type="term" value="F:NADPH dehydrogenase activity"/>
    <property type="evidence" value="ECO:0007669"/>
    <property type="project" value="InterPro"/>
</dbReference>
<evidence type="ECO:0000256" key="2">
    <source>
        <dbReference type="ARBA" id="ARBA00022630"/>
    </source>
</evidence>
<dbReference type="PANTHER" id="PTHR43303:SF4">
    <property type="entry name" value="NADPH DEHYDROGENASE C23G7.10C-RELATED"/>
    <property type="match status" value="1"/>
</dbReference>
<keyword evidence="4" id="KW-0521">NADP</keyword>
<evidence type="ECO:0000256" key="5">
    <source>
        <dbReference type="ARBA" id="ARBA00023002"/>
    </source>
</evidence>
<dbReference type="GO" id="GO:0010181">
    <property type="term" value="F:FMN binding"/>
    <property type="evidence" value="ECO:0007669"/>
    <property type="project" value="InterPro"/>
</dbReference>
<keyword evidence="3" id="KW-0288">FMN</keyword>
<reference evidence="7" key="1">
    <citation type="submission" date="2020-05" db="EMBL/GenBank/DDBJ databases">
        <authorList>
            <person name="Chiriac C."/>
            <person name="Salcher M."/>
            <person name="Ghai R."/>
            <person name="Kavagutti S V."/>
        </authorList>
    </citation>
    <scope>NUCLEOTIDE SEQUENCE</scope>
</reference>
<evidence type="ECO:0000256" key="1">
    <source>
        <dbReference type="ARBA" id="ARBA00001917"/>
    </source>
</evidence>
<evidence type="ECO:0000256" key="4">
    <source>
        <dbReference type="ARBA" id="ARBA00022857"/>
    </source>
</evidence>
<dbReference type="AlphaFoldDB" id="A0A6J6D7V6"/>